<gene>
    <name evidence="1" type="ORF">COLO4_28578</name>
</gene>
<comment type="caution">
    <text evidence="1">The sequence shown here is derived from an EMBL/GenBank/DDBJ whole genome shotgun (WGS) entry which is preliminary data.</text>
</comment>
<keyword evidence="2" id="KW-1185">Reference proteome</keyword>
<sequence>MCSILLAMDWDEESDAEVACTGDDAELATERCQGSLLSGLNGKAFQSTIVSTQIAQ</sequence>
<evidence type="ECO:0000313" key="2">
    <source>
        <dbReference type="Proteomes" id="UP000187203"/>
    </source>
</evidence>
<dbReference type="Proteomes" id="UP000187203">
    <property type="component" value="Unassembled WGS sequence"/>
</dbReference>
<name>A0A1R3HJX2_9ROSI</name>
<proteinExistence type="predicted"/>
<organism evidence="1 2">
    <name type="scientific">Corchorus olitorius</name>
    <dbReference type="NCBI Taxonomy" id="93759"/>
    <lineage>
        <taxon>Eukaryota</taxon>
        <taxon>Viridiplantae</taxon>
        <taxon>Streptophyta</taxon>
        <taxon>Embryophyta</taxon>
        <taxon>Tracheophyta</taxon>
        <taxon>Spermatophyta</taxon>
        <taxon>Magnoliopsida</taxon>
        <taxon>eudicotyledons</taxon>
        <taxon>Gunneridae</taxon>
        <taxon>Pentapetalae</taxon>
        <taxon>rosids</taxon>
        <taxon>malvids</taxon>
        <taxon>Malvales</taxon>
        <taxon>Malvaceae</taxon>
        <taxon>Grewioideae</taxon>
        <taxon>Apeibeae</taxon>
        <taxon>Corchorus</taxon>
    </lineage>
</organism>
<reference evidence="2" key="1">
    <citation type="submission" date="2013-09" db="EMBL/GenBank/DDBJ databases">
        <title>Corchorus olitorius genome sequencing.</title>
        <authorList>
            <person name="Alam M."/>
            <person name="Haque M.S."/>
            <person name="Islam M.S."/>
            <person name="Emdad E.M."/>
            <person name="Islam M.M."/>
            <person name="Ahmed B."/>
            <person name="Halim A."/>
            <person name="Hossen Q.M.M."/>
            <person name="Hossain M.Z."/>
            <person name="Ahmed R."/>
            <person name="Khan M.M."/>
            <person name="Islam R."/>
            <person name="Rashid M.M."/>
            <person name="Khan S.A."/>
            <person name="Rahman M.S."/>
            <person name="Alam M."/>
            <person name="Yahiya A.S."/>
            <person name="Khan M.S."/>
            <person name="Azam M.S."/>
            <person name="Haque T."/>
            <person name="Lashkar M.Z.H."/>
            <person name="Akhand A.I."/>
            <person name="Morshed G."/>
            <person name="Roy S."/>
            <person name="Uddin K.S."/>
            <person name="Rabeya T."/>
            <person name="Hossain A.S."/>
            <person name="Chowdhury A."/>
            <person name="Snigdha A.R."/>
            <person name="Mortoza M.S."/>
            <person name="Matin S.A."/>
            <person name="Hoque S.M.E."/>
            <person name="Islam M.K."/>
            <person name="Roy D.K."/>
            <person name="Haider R."/>
            <person name="Moosa M.M."/>
            <person name="Elias S.M."/>
            <person name="Hasan A.M."/>
            <person name="Jahan S."/>
            <person name="Shafiuddin M."/>
            <person name="Mahmood N."/>
            <person name="Shommy N.S."/>
        </authorList>
    </citation>
    <scope>NUCLEOTIDE SEQUENCE [LARGE SCALE GENOMIC DNA]</scope>
    <source>
        <strain evidence="2">cv. O-4</strain>
    </source>
</reference>
<protein>
    <submittedName>
        <fullName evidence="1">Uncharacterized protein</fullName>
    </submittedName>
</protein>
<accession>A0A1R3HJX2</accession>
<evidence type="ECO:0000313" key="1">
    <source>
        <dbReference type="EMBL" id="OMO70583.1"/>
    </source>
</evidence>
<dbReference type="EMBL" id="AWUE01019969">
    <property type="protein sequence ID" value="OMO70583.1"/>
    <property type="molecule type" value="Genomic_DNA"/>
</dbReference>
<dbReference type="AlphaFoldDB" id="A0A1R3HJX2"/>